<proteinExistence type="predicted"/>
<dbReference type="AlphaFoldDB" id="A0A8H7PDN8"/>
<accession>A0A8H7PDN8</accession>
<keyword evidence="2" id="KW-1185">Reference proteome</keyword>
<evidence type="ECO:0000313" key="1">
    <source>
        <dbReference type="EMBL" id="KAG2171978.1"/>
    </source>
</evidence>
<gene>
    <name evidence="1" type="ORF">INT43_001454</name>
</gene>
<evidence type="ECO:0000313" key="2">
    <source>
        <dbReference type="Proteomes" id="UP000654370"/>
    </source>
</evidence>
<name>A0A8H7PDN8_MORIS</name>
<dbReference type="Proteomes" id="UP000654370">
    <property type="component" value="Unassembled WGS sequence"/>
</dbReference>
<dbReference type="EMBL" id="JAEPQZ010000018">
    <property type="protein sequence ID" value="KAG2171978.1"/>
    <property type="molecule type" value="Genomic_DNA"/>
</dbReference>
<reference evidence="1" key="1">
    <citation type="submission" date="2020-12" db="EMBL/GenBank/DDBJ databases">
        <title>Metabolic potential, ecology and presence of endohyphal bacteria is reflected in genomic diversity of Mucoromycotina.</title>
        <authorList>
            <person name="Muszewska A."/>
            <person name="Okrasinska A."/>
            <person name="Steczkiewicz K."/>
            <person name="Drgas O."/>
            <person name="Orlowska M."/>
            <person name="Perlinska-Lenart U."/>
            <person name="Aleksandrzak-Piekarczyk T."/>
            <person name="Szatraj K."/>
            <person name="Zielenkiewicz U."/>
            <person name="Pilsyk S."/>
            <person name="Malc E."/>
            <person name="Mieczkowski P."/>
            <person name="Kruszewska J.S."/>
            <person name="Biernat P."/>
            <person name="Pawlowska J."/>
        </authorList>
    </citation>
    <scope>NUCLEOTIDE SEQUENCE</scope>
    <source>
        <strain evidence="1">WA0000067209</strain>
    </source>
</reference>
<protein>
    <submittedName>
        <fullName evidence="1">Uncharacterized protein</fullName>
    </submittedName>
</protein>
<comment type="caution">
    <text evidence="1">The sequence shown here is derived from an EMBL/GenBank/DDBJ whole genome shotgun (WGS) entry which is preliminary data.</text>
</comment>
<sequence>MDEYQRTVAAFWRFFVKDIKDQVWEDIKDEVNEQYDFDMIQAKYKASYCSITSYQQKLTYVYIYEQSIEDSQTKSCAIEPDHLAEKALACLAIAQERQSLTVEEGYNVCGIDFRGHYATFWKASFTHEYLHDIRYDPYLPINVYVLVKHSDVLDLTECDKRKAFAGIFLGCWMK</sequence>
<organism evidence="1 2">
    <name type="scientific">Mortierella isabellina</name>
    <name type="common">Filamentous fungus</name>
    <name type="synonym">Umbelopsis isabellina</name>
    <dbReference type="NCBI Taxonomy" id="91625"/>
    <lineage>
        <taxon>Eukaryota</taxon>
        <taxon>Fungi</taxon>
        <taxon>Fungi incertae sedis</taxon>
        <taxon>Mucoromycota</taxon>
        <taxon>Mucoromycotina</taxon>
        <taxon>Umbelopsidomycetes</taxon>
        <taxon>Umbelopsidales</taxon>
        <taxon>Umbelopsidaceae</taxon>
        <taxon>Umbelopsis</taxon>
    </lineage>
</organism>